<dbReference type="EMBL" id="KI630768">
    <property type="protein sequence ID" value="EYU33419.1"/>
    <property type="molecule type" value="Genomic_DNA"/>
</dbReference>
<dbReference type="STRING" id="4155.A0A022R0I0"/>
<dbReference type="PROSITE" id="PS50181">
    <property type="entry name" value="FBOX"/>
    <property type="match status" value="1"/>
</dbReference>
<name>A0A022R0I0_ERYGU</name>
<evidence type="ECO:0000313" key="2">
    <source>
        <dbReference type="EMBL" id="EYU33419.1"/>
    </source>
</evidence>
<dbReference type="InterPro" id="IPR053772">
    <property type="entry name" value="At1g61320/At1g61330-like"/>
</dbReference>
<dbReference type="PANTHER" id="PTHR34145:SF68">
    <property type="entry name" value="FBD DOMAIN-CONTAINING PROTEIN"/>
    <property type="match status" value="1"/>
</dbReference>
<accession>A0A022R0I0</accession>
<organism evidence="2 3">
    <name type="scientific">Erythranthe guttata</name>
    <name type="common">Yellow monkey flower</name>
    <name type="synonym">Mimulus guttatus</name>
    <dbReference type="NCBI Taxonomy" id="4155"/>
    <lineage>
        <taxon>Eukaryota</taxon>
        <taxon>Viridiplantae</taxon>
        <taxon>Streptophyta</taxon>
        <taxon>Embryophyta</taxon>
        <taxon>Tracheophyta</taxon>
        <taxon>Spermatophyta</taxon>
        <taxon>Magnoliopsida</taxon>
        <taxon>eudicotyledons</taxon>
        <taxon>Gunneridae</taxon>
        <taxon>Pentapetalae</taxon>
        <taxon>asterids</taxon>
        <taxon>lamiids</taxon>
        <taxon>Lamiales</taxon>
        <taxon>Phrymaceae</taxon>
        <taxon>Erythranthe</taxon>
    </lineage>
</organism>
<dbReference type="Pfam" id="PF23622">
    <property type="entry name" value="LRR_At1g61320_AtMIF1"/>
    <property type="match status" value="1"/>
</dbReference>
<dbReference type="Gene3D" id="3.80.10.10">
    <property type="entry name" value="Ribonuclease Inhibitor"/>
    <property type="match status" value="1"/>
</dbReference>
<protein>
    <recommendedName>
        <fullName evidence="1">F-box domain-containing protein</fullName>
    </recommendedName>
</protein>
<dbReference type="Proteomes" id="UP000030748">
    <property type="component" value="Unassembled WGS sequence"/>
</dbReference>
<reference evidence="2 3" key="1">
    <citation type="journal article" date="2013" name="Proc. Natl. Acad. Sci. U.S.A.">
        <title>Fine-scale variation in meiotic recombination in Mimulus inferred from population shotgun sequencing.</title>
        <authorList>
            <person name="Hellsten U."/>
            <person name="Wright K.M."/>
            <person name="Jenkins J."/>
            <person name="Shu S."/>
            <person name="Yuan Y."/>
            <person name="Wessler S.R."/>
            <person name="Schmutz J."/>
            <person name="Willis J.H."/>
            <person name="Rokhsar D.S."/>
        </authorList>
    </citation>
    <scope>NUCLEOTIDE SEQUENCE [LARGE SCALE GENOMIC DNA]</scope>
    <source>
        <strain evidence="3">cv. DUN x IM62</strain>
    </source>
</reference>
<feature type="domain" description="F-box" evidence="1">
    <location>
        <begin position="6"/>
        <end position="54"/>
    </location>
</feature>
<feature type="non-terminal residue" evidence="2">
    <location>
        <position position="1"/>
    </location>
</feature>
<dbReference type="PANTHER" id="PTHR34145">
    <property type="entry name" value="OS02G0105600 PROTEIN"/>
    <property type="match status" value="1"/>
</dbReference>
<dbReference type="eggNOG" id="ENOG502RYMX">
    <property type="taxonomic scope" value="Eukaryota"/>
</dbReference>
<keyword evidence="3" id="KW-1185">Reference proteome</keyword>
<evidence type="ECO:0000259" key="1">
    <source>
        <dbReference type="PROSITE" id="PS50181"/>
    </source>
</evidence>
<dbReference type="AlphaFoldDB" id="A0A022R0I0"/>
<dbReference type="SUPFAM" id="SSF52047">
    <property type="entry name" value="RNI-like"/>
    <property type="match status" value="1"/>
</dbReference>
<dbReference type="InterPro" id="IPR055357">
    <property type="entry name" value="LRR_At1g61320_AtMIF1"/>
</dbReference>
<proteinExistence type="predicted"/>
<dbReference type="InterPro" id="IPR036047">
    <property type="entry name" value="F-box-like_dom_sf"/>
</dbReference>
<dbReference type="SUPFAM" id="SSF81383">
    <property type="entry name" value="F-box domain"/>
    <property type="match status" value="1"/>
</dbReference>
<evidence type="ECO:0000313" key="3">
    <source>
        <dbReference type="Proteomes" id="UP000030748"/>
    </source>
</evidence>
<dbReference type="InterPro" id="IPR001810">
    <property type="entry name" value="F-box_dom"/>
</dbReference>
<dbReference type="Pfam" id="PF00646">
    <property type="entry name" value="F-box"/>
    <property type="match status" value="1"/>
</dbReference>
<dbReference type="InterPro" id="IPR032675">
    <property type="entry name" value="LRR_dom_sf"/>
</dbReference>
<sequence length="256" mass="29271">IIYGDNDRISHLPDDILVDLLSLLSLKEAVCTSVLSSRWHNLWKHTYSLNFDPHDSLQKEEKYVKWVNSVIRKHKAAILKDFVIRLRLSRTFQKDVNRWIEFAFARHVQRLELDLSKSSLVNCSLPQELLTQNTSSEIDFKPLKVLCLKSVDVTEEDIKFLLSNCPLLEELVVDRSLKLLNIEACGSPILALKHLKLTRCYNLKSVMVSAPNLTSLTLQKVENLLLENVPMLVEVSVCHNEGIKSEIQSMVRVAAV</sequence>
<gene>
    <name evidence="2" type="ORF">MIMGU_mgv1a0257491mg</name>
</gene>